<evidence type="ECO:0000256" key="1">
    <source>
        <dbReference type="ARBA" id="ARBA00001947"/>
    </source>
</evidence>
<evidence type="ECO:0000256" key="2">
    <source>
        <dbReference type="ARBA" id="ARBA00002368"/>
    </source>
</evidence>
<dbReference type="InterPro" id="IPR017593">
    <property type="entry name" value="Allantoinase"/>
</dbReference>
<dbReference type="EC" id="3.5.2.5" evidence="8"/>
<evidence type="ECO:0000256" key="6">
    <source>
        <dbReference type="ARBA" id="ARBA00010368"/>
    </source>
</evidence>
<dbReference type="GO" id="GO:0000256">
    <property type="term" value="P:allantoin catabolic process"/>
    <property type="evidence" value="ECO:0007669"/>
    <property type="project" value="InterPro"/>
</dbReference>
<evidence type="ECO:0000256" key="10">
    <source>
        <dbReference type="ARBA" id="ARBA00022801"/>
    </source>
</evidence>
<dbReference type="PANTHER" id="PTHR43668">
    <property type="entry name" value="ALLANTOINASE"/>
    <property type="match status" value="1"/>
</dbReference>
<dbReference type="InterPro" id="IPR006680">
    <property type="entry name" value="Amidohydro-rel"/>
</dbReference>
<dbReference type="AlphaFoldDB" id="K0V292"/>
<dbReference type="PANTHER" id="PTHR43668:SF2">
    <property type="entry name" value="ALLANTOINASE"/>
    <property type="match status" value="1"/>
</dbReference>
<name>K0V292_MYCVA</name>
<organism evidence="14 15">
    <name type="scientific">Mycolicibacterium vaccae ATCC 25954</name>
    <dbReference type="NCBI Taxonomy" id="1194972"/>
    <lineage>
        <taxon>Bacteria</taxon>
        <taxon>Bacillati</taxon>
        <taxon>Actinomycetota</taxon>
        <taxon>Actinomycetes</taxon>
        <taxon>Mycobacteriales</taxon>
        <taxon>Mycobacteriaceae</taxon>
        <taxon>Mycolicibacterium</taxon>
    </lineage>
</organism>
<protein>
    <recommendedName>
        <fullName evidence="8">allantoinase</fullName>
        <ecNumber evidence="8">3.5.2.5</ecNumber>
    </recommendedName>
</protein>
<keyword evidence="9" id="KW-0479">Metal-binding</keyword>
<comment type="pathway">
    <text evidence="3">Nitrogen metabolism; (S)-allantoin degradation; allantoate from (S)-allantoin: step 1/1.</text>
</comment>
<proteinExistence type="inferred from homology"/>
<dbReference type="RefSeq" id="WP_003929103.1">
    <property type="nucleotide sequence ID" value="NZ_JH814685.1"/>
</dbReference>
<comment type="cofactor">
    <cofactor evidence="1">
        <name>Zn(2+)</name>
        <dbReference type="ChEBI" id="CHEBI:29105"/>
    </cofactor>
</comment>
<comment type="subunit">
    <text evidence="7">Homotetramer.</text>
</comment>
<comment type="caution">
    <text evidence="14">The sequence shown here is derived from an EMBL/GenBank/DDBJ whole genome shotgun (WGS) entry which is preliminary data.</text>
</comment>
<dbReference type="GO" id="GO:0006145">
    <property type="term" value="P:purine nucleobase catabolic process"/>
    <property type="evidence" value="ECO:0007669"/>
    <property type="project" value="TreeGrafter"/>
</dbReference>
<keyword evidence="11" id="KW-0862">Zinc</keyword>
<evidence type="ECO:0000256" key="7">
    <source>
        <dbReference type="ARBA" id="ARBA00011881"/>
    </source>
</evidence>
<comment type="similarity">
    <text evidence="4">Belongs to the metallo-dependent hydrolases superfamily. Hydantoinase/dihydropyrimidinase family.</text>
</comment>
<dbReference type="GO" id="GO:0004038">
    <property type="term" value="F:allantoinase activity"/>
    <property type="evidence" value="ECO:0007669"/>
    <property type="project" value="UniProtKB-EC"/>
</dbReference>
<feature type="domain" description="Amidohydrolase-related" evidence="13">
    <location>
        <begin position="56"/>
        <end position="432"/>
    </location>
</feature>
<keyword evidence="15" id="KW-1185">Reference proteome</keyword>
<feature type="region of interest" description="Disordered" evidence="12">
    <location>
        <begin position="440"/>
        <end position="462"/>
    </location>
</feature>
<dbReference type="Proteomes" id="UP000006072">
    <property type="component" value="Unassembled WGS sequence"/>
</dbReference>
<evidence type="ECO:0000256" key="11">
    <source>
        <dbReference type="ARBA" id="ARBA00022833"/>
    </source>
</evidence>
<dbReference type="Pfam" id="PF01979">
    <property type="entry name" value="Amidohydro_1"/>
    <property type="match status" value="1"/>
</dbReference>
<dbReference type="SUPFAM" id="SSF51556">
    <property type="entry name" value="Metallo-dependent hydrolases"/>
    <property type="match status" value="1"/>
</dbReference>
<dbReference type="EMBL" id="ALQA01000026">
    <property type="protein sequence ID" value="EJZ08988.1"/>
    <property type="molecule type" value="Genomic_DNA"/>
</dbReference>
<dbReference type="eggNOG" id="COG0044">
    <property type="taxonomic scope" value="Bacteria"/>
</dbReference>
<dbReference type="PATRIC" id="fig|1194972.3.peg.2772"/>
<evidence type="ECO:0000256" key="4">
    <source>
        <dbReference type="ARBA" id="ARBA00008829"/>
    </source>
</evidence>
<evidence type="ECO:0000259" key="13">
    <source>
        <dbReference type="Pfam" id="PF01979"/>
    </source>
</evidence>
<dbReference type="InterPro" id="IPR050138">
    <property type="entry name" value="DHOase/Allantoinase_Hydrolase"/>
</dbReference>
<comment type="similarity">
    <text evidence="5">Belongs to the metallo-dependent hydrolases superfamily. DHOase family. Class I DHOase subfamily.</text>
</comment>
<dbReference type="Gene3D" id="2.30.40.10">
    <property type="entry name" value="Urease, subunit C, domain 1"/>
    <property type="match status" value="1"/>
</dbReference>
<dbReference type="NCBIfam" id="TIGR03178">
    <property type="entry name" value="allantoinase"/>
    <property type="match status" value="1"/>
</dbReference>
<keyword evidence="10" id="KW-0378">Hydrolase</keyword>
<evidence type="ECO:0000256" key="9">
    <source>
        <dbReference type="ARBA" id="ARBA00022723"/>
    </source>
</evidence>
<dbReference type="GO" id="GO:0008270">
    <property type="term" value="F:zinc ion binding"/>
    <property type="evidence" value="ECO:0007669"/>
    <property type="project" value="InterPro"/>
</dbReference>
<evidence type="ECO:0000256" key="3">
    <source>
        <dbReference type="ARBA" id="ARBA00004968"/>
    </source>
</evidence>
<dbReference type="InterPro" id="IPR011059">
    <property type="entry name" value="Metal-dep_hydrolase_composite"/>
</dbReference>
<evidence type="ECO:0000256" key="12">
    <source>
        <dbReference type="SAM" id="MobiDB-lite"/>
    </source>
</evidence>
<accession>K0V292</accession>
<dbReference type="PROSITE" id="PS00482">
    <property type="entry name" value="DIHYDROOROTASE_1"/>
    <property type="match status" value="1"/>
</dbReference>
<comment type="function">
    <text evidence="2">Catalyzes the reversible cyclization of carbamoyl aspartate to dihydroorotate.</text>
</comment>
<sequence>MGTAPTVNYELVVRGGTIVTPERLIRADLAVADGTVCAIGTSLAHADKEIDATGRYILPGVVDAHVHFREPGMAYKEDFGTGSRAAAVGGVTTVFDMPNTVPPVATLDIFEHKLDTVAGKSHVDFGLYGMLGQDNADEIPKLAGAGAIGLKLFMGQTTGDNPCPDDGAIYRGLRAAEESGLVVGVHAENNPLLQQLAKELRAQGRTDVRAHLESRPPLVEVEAVTRIATLAGAVGTTLHIHHLSTRDGLERVKMLRALGHRLTVEALVGHLLLDDSAYDEFANLVKLNPPVRPAEHGAALWAGISSGDVDIVATDHAPHSGEEQAEPNVWCAHGGWIGVETSLPLMLTQVAQGRLTINDVVRLCAANPARIWGIDDRKGHLDVGADADFVIVDPAAPGVVTGAHLHSKHPVTPYEGWETTGSVEATYLRGELIAEHGEIVGPPRGRHLAPRDRKPTTLGGPL</sequence>
<dbReference type="GO" id="GO:0050897">
    <property type="term" value="F:cobalt ion binding"/>
    <property type="evidence" value="ECO:0007669"/>
    <property type="project" value="InterPro"/>
</dbReference>
<dbReference type="FunFam" id="3.20.20.140:FF:000174">
    <property type="entry name" value="Dihydropyrimidinase-related protein 2"/>
    <property type="match status" value="1"/>
</dbReference>
<dbReference type="GO" id="GO:0005737">
    <property type="term" value="C:cytoplasm"/>
    <property type="evidence" value="ECO:0007669"/>
    <property type="project" value="TreeGrafter"/>
</dbReference>
<dbReference type="InterPro" id="IPR032466">
    <property type="entry name" value="Metal_Hydrolase"/>
</dbReference>
<evidence type="ECO:0000256" key="5">
    <source>
        <dbReference type="ARBA" id="ARBA00010286"/>
    </source>
</evidence>
<dbReference type="NCBIfam" id="TIGR00857">
    <property type="entry name" value="pyrC_multi"/>
    <property type="match status" value="1"/>
</dbReference>
<evidence type="ECO:0000313" key="15">
    <source>
        <dbReference type="Proteomes" id="UP000006072"/>
    </source>
</evidence>
<dbReference type="Gene3D" id="3.20.20.140">
    <property type="entry name" value="Metal-dependent hydrolases"/>
    <property type="match status" value="1"/>
</dbReference>
<gene>
    <name evidence="14" type="ORF">MVAC_13878</name>
</gene>
<reference evidence="14 15" key="1">
    <citation type="journal article" date="2012" name="J. Bacteriol.">
        <title>Complete Genome Sequence of Mycobacterium vaccae Type Strain ATCC 25954.</title>
        <authorList>
            <person name="Ho Y.S."/>
            <person name="Adroub S.A."/>
            <person name="Abadi M."/>
            <person name="Al Alwan B."/>
            <person name="Alkhateeb R."/>
            <person name="Gao G."/>
            <person name="Ragab A."/>
            <person name="Ali S."/>
            <person name="van Soolingen D."/>
            <person name="Bitter W."/>
            <person name="Pain A."/>
            <person name="Abdallah A.M."/>
        </authorList>
    </citation>
    <scope>NUCLEOTIDE SEQUENCE [LARGE SCALE GENOMIC DNA]</scope>
    <source>
        <strain evidence="14 15">ATCC 25954</strain>
    </source>
</reference>
<dbReference type="SUPFAM" id="SSF51338">
    <property type="entry name" value="Composite domain of metallo-dependent hydrolases"/>
    <property type="match status" value="1"/>
</dbReference>
<comment type="similarity">
    <text evidence="6">Belongs to the metallo-dependent hydrolases superfamily. Allantoinase family.</text>
</comment>
<evidence type="ECO:0000256" key="8">
    <source>
        <dbReference type="ARBA" id="ARBA00012863"/>
    </source>
</evidence>
<dbReference type="HOGENOM" id="CLU_015572_1_1_11"/>
<evidence type="ECO:0000313" key="14">
    <source>
        <dbReference type="EMBL" id="EJZ08988.1"/>
    </source>
</evidence>
<dbReference type="InterPro" id="IPR002195">
    <property type="entry name" value="Dihydroorotase_CS"/>
</dbReference>